<feature type="region of interest" description="Disordered" evidence="3">
    <location>
        <begin position="120"/>
        <end position="168"/>
    </location>
</feature>
<accession>A0A2R5GBQ0</accession>
<dbReference type="EMBL" id="BEYU01000013">
    <property type="protein sequence ID" value="GBG25541.1"/>
    <property type="molecule type" value="Genomic_DNA"/>
</dbReference>
<evidence type="ECO:0000259" key="4">
    <source>
        <dbReference type="PROSITE" id="PS50002"/>
    </source>
</evidence>
<sequence length="766" mass="84719">MRGLNLRSSLPRASLRRDSLSPTANGSSSNNYNLPSPSSPRGQTSGPVHSDEFEGATAVGEFLNDDESARGLESPAPSSELQHWLEYVAHNTGDTLTIAEEVEKKRKFLIKVERYYTIRTYKNGGGPGGEAEGASRHELEPGTGEVEEAKGDDDEPTSGVQGASSMGRHIDAKRKLKEFRIFQNTLRDRFAGAMVPRLPKGGSTPDDKMVEALERFLREVARNPMFRRDAAFETFCSPEITKFTDSTTQGLPDQCEGLDQWEEMLKSVPLPPNVHDFLKEAAKEVAAMQAVYAGLRENVIKMQAIIQRQARDQRELSKVWERWMRKETSFRHLFGRASDPTDTWGFHNEMINMPAVVGTMQTLSEGRAHALDQEAVEILHVLQTKMAFEVQILDELSHLVAEVKASLHKHRASMREYGNLRAKIQAADQQLVVSTAPPVQNLDSPDIPDGFSDIPMVPPSPAPNKKQTRLQGKAKTLQETIRVRQGDVKKLVRGLRFEMDRFRFERTMRTADMSRTLAQIQHNHLEDVVRKCTRTLTSLPERQPAVAPLACMIEYAERERLAAEAARAAAESISSAMGVNVPELQPPPTQRQSLRVVFDFAAEEEGEINLREGDIVTVVRRVTDDDGWCEVRTHDGAVGLAPLSYMEPEEPTSGAALGQLSPVIDDGFTSPLASPVAATGAHDTEVEMGVPATPPGMGDHMTAKHYDSTSEYAAPQEQPSAPPEPAPETREENSVEPKADSQNQFQPKPVALLEQIRSVSSRSGLM</sequence>
<dbReference type="GO" id="GO:0005886">
    <property type="term" value="C:plasma membrane"/>
    <property type="evidence" value="ECO:0007669"/>
    <property type="project" value="TreeGrafter"/>
</dbReference>
<dbReference type="Gene3D" id="2.30.30.40">
    <property type="entry name" value="SH3 Domains"/>
    <property type="match status" value="1"/>
</dbReference>
<dbReference type="InterPro" id="IPR036028">
    <property type="entry name" value="SH3-like_dom_sf"/>
</dbReference>
<dbReference type="InterPro" id="IPR001683">
    <property type="entry name" value="PX_dom"/>
</dbReference>
<feature type="compositionally biased region" description="Low complexity" evidence="3">
    <location>
        <begin position="1"/>
        <end position="13"/>
    </location>
</feature>
<name>A0A2R5GBQ0_9STRA</name>
<proteinExistence type="predicted"/>
<feature type="region of interest" description="Disordered" evidence="3">
    <location>
        <begin position="1"/>
        <end position="59"/>
    </location>
</feature>
<feature type="compositionally biased region" description="Polar residues" evidence="3">
    <location>
        <begin position="757"/>
        <end position="766"/>
    </location>
</feature>
<dbReference type="Proteomes" id="UP000241890">
    <property type="component" value="Unassembled WGS sequence"/>
</dbReference>
<feature type="domain" description="SH3" evidence="4">
    <location>
        <begin position="589"/>
        <end position="651"/>
    </location>
</feature>
<protein>
    <submittedName>
        <fullName evidence="5">Sorting nexin-8</fullName>
    </submittedName>
</protein>
<dbReference type="AlphaFoldDB" id="A0A2R5GBQ0"/>
<dbReference type="GO" id="GO:0035091">
    <property type="term" value="F:phosphatidylinositol binding"/>
    <property type="evidence" value="ECO:0007669"/>
    <property type="project" value="InterPro"/>
</dbReference>
<dbReference type="GO" id="GO:0097320">
    <property type="term" value="P:plasma membrane tubulation"/>
    <property type="evidence" value="ECO:0007669"/>
    <property type="project" value="TreeGrafter"/>
</dbReference>
<dbReference type="PANTHER" id="PTHR45827:SF1">
    <property type="entry name" value="SORTING NEXIN"/>
    <property type="match status" value="1"/>
</dbReference>
<dbReference type="GO" id="GO:0006897">
    <property type="term" value="P:endocytosis"/>
    <property type="evidence" value="ECO:0007669"/>
    <property type="project" value="TreeGrafter"/>
</dbReference>
<dbReference type="Pfam" id="PF00787">
    <property type="entry name" value="PX"/>
    <property type="match status" value="1"/>
</dbReference>
<gene>
    <name evidence="5" type="ORF">FCC1311_017602</name>
</gene>
<dbReference type="PANTHER" id="PTHR45827">
    <property type="entry name" value="SORTING NEXIN"/>
    <property type="match status" value="1"/>
</dbReference>
<dbReference type="PROSITE" id="PS50002">
    <property type="entry name" value="SH3"/>
    <property type="match status" value="1"/>
</dbReference>
<reference evidence="5 6" key="1">
    <citation type="submission" date="2017-12" db="EMBL/GenBank/DDBJ databases">
        <title>Sequencing, de novo assembly and annotation of complete genome of a new Thraustochytrid species, strain FCC1311.</title>
        <authorList>
            <person name="Sedici K."/>
            <person name="Godart F."/>
            <person name="Aiese Cigliano R."/>
            <person name="Sanseverino W."/>
            <person name="Barakat M."/>
            <person name="Ortet P."/>
            <person name="Marechal E."/>
            <person name="Cagnac O."/>
            <person name="Amato A."/>
        </authorList>
    </citation>
    <scope>NUCLEOTIDE SEQUENCE [LARGE SCALE GENOMIC DNA]</scope>
</reference>
<dbReference type="InterPro" id="IPR001452">
    <property type="entry name" value="SH3_domain"/>
</dbReference>
<dbReference type="GO" id="GO:0031410">
    <property type="term" value="C:cytoplasmic vesicle"/>
    <property type="evidence" value="ECO:0007669"/>
    <property type="project" value="TreeGrafter"/>
</dbReference>
<feature type="region of interest" description="Disordered" evidence="3">
    <location>
        <begin position="674"/>
        <end position="766"/>
    </location>
</feature>
<evidence type="ECO:0000256" key="2">
    <source>
        <dbReference type="PROSITE-ProRule" id="PRU00192"/>
    </source>
</evidence>
<evidence type="ECO:0000256" key="3">
    <source>
        <dbReference type="SAM" id="MobiDB-lite"/>
    </source>
</evidence>
<evidence type="ECO:0000313" key="6">
    <source>
        <dbReference type="Proteomes" id="UP000241890"/>
    </source>
</evidence>
<evidence type="ECO:0000313" key="5">
    <source>
        <dbReference type="EMBL" id="GBG25541.1"/>
    </source>
</evidence>
<dbReference type="Gene3D" id="3.30.1520.10">
    <property type="entry name" value="Phox-like domain"/>
    <property type="match status" value="1"/>
</dbReference>
<evidence type="ECO:0000256" key="1">
    <source>
        <dbReference type="ARBA" id="ARBA00022443"/>
    </source>
</evidence>
<dbReference type="GO" id="GO:0016197">
    <property type="term" value="P:endosomal transport"/>
    <property type="evidence" value="ECO:0007669"/>
    <property type="project" value="TreeGrafter"/>
</dbReference>
<dbReference type="SUPFAM" id="SSF50044">
    <property type="entry name" value="SH3-domain"/>
    <property type="match status" value="1"/>
</dbReference>
<dbReference type="SMART" id="SM00326">
    <property type="entry name" value="SH3"/>
    <property type="match status" value="1"/>
</dbReference>
<comment type="caution">
    <text evidence="5">The sequence shown here is derived from an EMBL/GenBank/DDBJ whole genome shotgun (WGS) entry which is preliminary data.</text>
</comment>
<dbReference type="InParanoid" id="A0A2R5GBQ0"/>
<feature type="compositionally biased region" description="Low complexity" evidence="3">
    <location>
        <begin position="27"/>
        <end position="40"/>
    </location>
</feature>
<dbReference type="SUPFAM" id="SSF64268">
    <property type="entry name" value="PX domain"/>
    <property type="match status" value="1"/>
</dbReference>
<feature type="compositionally biased region" description="Basic and acidic residues" evidence="3">
    <location>
        <begin position="727"/>
        <end position="739"/>
    </location>
</feature>
<dbReference type="Pfam" id="PF14604">
    <property type="entry name" value="SH3_9"/>
    <property type="match status" value="1"/>
</dbReference>
<keyword evidence="1 2" id="KW-0728">SH3 domain</keyword>
<dbReference type="InterPro" id="IPR036871">
    <property type="entry name" value="PX_dom_sf"/>
</dbReference>
<dbReference type="CDD" id="cd00174">
    <property type="entry name" value="SH3"/>
    <property type="match status" value="1"/>
</dbReference>
<dbReference type="CDD" id="cd06093">
    <property type="entry name" value="PX_domain"/>
    <property type="match status" value="1"/>
</dbReference>
<keyword evidence="6" id="KW-1185">Reference proteome</keyword>
<organism evidence="5 6">
    <name type="scientific">Hondaea fermentalgiana</name>
    <dbReference type="NCBI Taxonomy" id="2315210"/>
    <lineage>
        <taxon>Eukaryota</taxon>
        <taxon>Sar</taxon>
        <taxon>Stramenopiles</taxon>
        <taxon>Bigyra</taxon>
        <taxon>Labyrinthulomycetes</taxon>
        <taxon>Thraustochytrida</taxon>
        <taxon>Thraustochytriidae</taxon>
        <taxon>Hondaea</taxon>
    </lineage>
</organism>